<protein>
    <submittedName>
        <fullName evidence="2">Uncharacterized protein</fullName>
    </submittedName>
</protein>
<dbReference type="EMBL" id="QWEC01000003">
    <property type="protein sequence ID" value="RII98988.1"/>
    <property type="molecule type" value="Genomic_DNA"/>
</dbReference>
<name>A0A399NZ39_9MICO</name>
<evidence type="ECO:0000313" key="2">
    <source>
        <dbReference type="EMBL" id="RII98988.1"/>
    </source>
</evidence>
<dbReference type="RefSeq" id="WP_043586097.1">
    <property type="nucleotide sequence ID" value="NZ_QWEC01000003.1"/>
</dbReference>
<dbReference type="Proteomes" id="UP000266298">
    <property type="component" value="Unassembled WGS sequence"/>
</dbReference>
<sequence length="276" mass="31147">MGVPSDEVTANDFMQVRAALVRRLGGANEALVWTRVHFRCHDGAHRHIDADGTAWWPATNDLIGEEVGLSAHQVRRALATLVSCAYMVSREHRLGGNYDRTRSWRTVVDPRPLDAANPPRGDGDVAPRSGRHRVQEAANPPDAPLLKNQEEQRMPMRSARLPSSFAITDDMRAWAATEAPDVDVDARLDEWMDYWRGVGRPMQDWAATWRNGMRKQQEFAVRDGRTHRPAAGPDVTAEVMREQRDAWLSAHGVTLEEYTANRDDPQWRARVEGRAS</sequence>
<organism evidence="2 3">
    <name type="scientific">Clavibacter michiganensis</name>
    <dbReference type="NCBI Taxonomy" id="28447"/>
    <lineage>
        <taxon>Bacteria</taxon>
        <taxon>Bacillati</taxon>
        <taxon>Actinomycetota</taxon>
        <taxon>Actinomycetes</taxon>
        <taxon>Micrococcales</taxon>
        <taxon>Microbacteriaceae</taxon>
        <taxon>Clavibacter</taxon>
    </lineage>
</organism>
<dbReference type="AlphaFoldDB" id="A0A399NZ39"/>
<gene>
    <name evidence="2" type="ORF">DZF96_00630</name>
</gene>
<evidence type="ECO:0000256" key="1">
    <source>
        <dbReference type="SAM" id="MobiDB-lite"/>
    </source>
</evidence>
<proteinExistence type="predicted"/>
<comment type="caution">
    <text evidence="2">The sequence shown here is derived from an EMBL/GenBank/DDBJ whole genome shotgun (WGS) entry which is preliminary data.</text>
</comment>
<evidence type="ECO:0000313" key="3">
    <source>
        <dbReference type="Proteomes" id="UP000266298"/>
    </source>
</evidence>
<feature type="region of interest" description="Disordered" evidence="1">
    <location>
        <begin position="110"/>
        <end position="150"/>
    </location>
</feature>
<accession>A0A399NZ39</accession>
<reference evidence="2 3" key="1">
    <citation type="submission" date="2018-08" db="EMBL/GenBank/DDBJ databases">
        <title>Genome Sequence of Clavibacter michiganensis Subspecies type strains, and the Atypical Peach-Colored Strains Isolated from Tomato.</title>
        <authorList>
            <person name="Osdaghi E."/>
            <person name="Portier P."/>
            <person name="Briand M."/>
            <person name="Jacques M.-A."/>
        </authorList>
    </citation>
    <scope>NUCLEOTIDE SEQUENCE [LARGE SCALE GENOMIC DNA]</scope>
    <source>
        <strain evidence="2 3">CFBP 7493</strain>
    </source>
</reference>